<evidence type="ECO:0000313" key="5">
    <source>
        <dbReference type="Proteomes" id="UP001186944"/>
    </source>
</evidence>
<protein>
    <recommendedName>
        <fullName evidence="3">Beta-lactamase-related domain-containing protein</fullName>
    </recommendedName>
</protein>
<keyword evidence="1" id="KW-0472">Membrane</keyword>
<organism evidence="4 5">
    <name type="scientific">Pinctada imbricata</name>
    <name type="common">Atlantic pearl-oyster</name>
    <name type="synonym">Pinctada martensii</name>
    <dbReference type="NCBI Taxonomy" id="66713"/>
    <lineage>
        <taxon>Eukaryota</taxon>
        <taxon>Metazoa</taxon>
        <taxon>Spiralia</taxon>
        <taxon>Lophotrochozoa</taxon>
        <taxon>Mollusca</taxon>
        <taxon>Bivalvia</taxon>
        <taxon>Autobranchia</taxon>
        <taxon>Pteriomorphia</taxon>
        <taxon>Pterioida</taxon>
        <taxon>Pterioidea</taxon>
        <taxon>Pteriidae</taxon>
        <taxon>Pinctada</taxon>
    </lineage>
</organism>
<keyword evidence="1" id="KW-1133">Transmembrane helix</keyword>
<reference evidence="4" key="1">
    <citation type="submission" date="2019-08" db="EMBL/GenBank/DDBJ databases">
        <title>The improved chromosome-level genome for the pearl oyster Pinctada fucata martensii using PacBio sequencing and Hi-C.</title>
        <authorList>
            <person name="Zheng Z."/>
        </authorList>
    </citation>
    <scope>NUCLEOTIDE SEQUENCE</scope>
    <source>
        <strain evidence="4">ZZ-2019</strain>
        <tissue evidence="4">Adductor muscle</tissue>
    </source>
</reference>
<evidence type="ECO:0000256" key="1">
    <source>
        <dbReference type="SAM" id="Phobius"/>
    </source>
</evidence>
<dbReference type="PANTHER" id="PTHR46825:SF15">
    <property type="entry name" value="BETA-LACTAMASE-RELATED DOMAIN-CONTAINING PROTEIN"/>
    <property type="match status" value="1"/>
</dbReference>
<accession>A0AA88Y3V1</accession>
<dbReference type="InterPro" id="IPR050491">
    <property type="entry name" value="AmpC-like"/>
</dbReference>
<feature type="domain" description="Beta-lactamase-related" evidence="3">
    <location>
        <begin position="37"/>
        <end position="380"/>
    </location>
</feature>
<dbReference type="AlphaFoldDB" id="A0AA88Y3V1"/>
<keyword evidence="5" id="KW-1185">Reference proteome</keyword>
<dbReference type="SUPFAM" id="SSF56601">
    <property type="entry name" value="beta-lactamase/transpeptidase-like"/>
    <property type="match status" value="1"/>
</dbReference>
<dbReference type="InterPro" id="IPR001466">
    <property type="entry name" value="Beta-lactam-related"/>
</dbReference>
<dbReference type="EMBL" id="VSWD01000007">
    <property type="protein sequence ID" value="KAK3097427.1"/>
    <property type="molecule type" value="Genomic_DNA"/>
</dbReference>
<dbReference type="Pfam" id="PF00144">
    <property type="entry name" value="Beta-lactamase"/>
    <property type="match status" value="1"/>
</dbReference>
<dbReference type="Gene3D" id="3.40.710.10">
    <property type="entry name" value="DD-peptidase/beta-lactamase superfamily"/>
    <property type="match status" value="1"/>
</dbReference>
<feature type="chain" id="PRO_5041699751" description="Beta-lactamase-related domain-containing protein" evidence="2">
    <location>
        <begin position="17"/>
        <end position="573"/>
    </location>
</feature>
<feature type="signal peptide" evidence="2">
    <location>
        <begin position="1"/>
        <end position="16"/>
    </location>
</feature>
<dbReference type="InterPro" id="IPR012338">
    <property type="entry name" value="Beta-lactam/transpept-like"/>
</dbReference>
<keyword evidence="1" id="KW-0812">Transmembrane</keyword>
<comment type="caution">
    <text evidence="4">The sequence shown here is derived from an EMBL/GenBank/DDBJ whole genome shotgun (WGS) entry which is preliminary data.</text>
</comment>
<evidence type="ECO:0000256" key="2">
    <source>
        <dbReference type="SAM" id="SignalP"/>
    </source>
</evidence>
<name>A0AA88Y3V1_PINIB</name>
<keyword evidence="2" id="KW-0732">Signal</keyword>
<gene>
    <name evidence="4" type="ORF">FSP39_009572</name>
</gene>
<dbReference type="PANTHER" id="PTHR46825">
    <property type="entry name" value="D-ALANYL-D-ALANINE-CARBOXYPEPTIDASE/ENDOPEPTIDASE AMPH"/>
    <property type="match status" value="1"/>
</dbReference>
<evidence type="ECO:0000313" key="4">
    <source>
        <dbReference type="EMBL" id="KAK3097427.1"/>
    </source>
</evidence>
<feature type="transmembrane region" description="Helical" evidence="1">
    <location>
        <begin position="547"/>
        <end position="569"/>
    </location>
</feature>
<sequence length="573" mass="65407">MYQVVVLLLSVIFCHTTCVQFMNNTTIFSIHEEVEIDAFASNLMKCKRIPGLGLAVVKNGQRFSKGYGLRDITTNEPFDENTISCGASLGKAFTAVLLAMLMTEQNAKGRKFDWETKVKDVSGGDVRFPDDVRSKEMTLIDLLTHRAGMGTIDLLLLAGYPDNRANRKTFARRMKYMHEISSFRSEFQYNNLMYIQAGYIAEVLGGMPYEDLVRDRIFKRLNMTTATFMGELGDRQNAAKPYDLVNDTLVDSDQFVYKVHMISPAGGVCASADDYSKWLHFLLNDAKTPNGKRLVDGSIWEGMWKGRQYIGDVMTRSFSLYKPLPVTMSATSYAIAWFTANYRGHEMMFHHGMFHAYNAFTVIYPKAKSALILTVNGPLPMYLNTDLIPLSYLISDILLEETPWLQSSDACTYPTRWVNATAHKPKTTDYEFRNLTDAQVIRYTGRYGHLFFGDIDIFHQDGALMTMLGSFMNITLRYEPRKVRFVGFLEGTLRTTLSFSPIVTFSELQNDLYQNMTLHFVGFTNEVYWFHRKVSFNGKNNLTNSGITPLTFCDMTSLCFCYIIVYYALLTKF</sequence>
<dbReference type="Proteomes" id="UP001186944">
    <property type="component" value="Unassembled WGS sequence"/>
</dbReference>
<evidence type="ECO:0000259" key="3">
    <source>
        <dbReference type="Pfam" id="PF00144"/>
    </source>
</evidence>
<proteinExistence type="predicted"/>